<organism evidence="1">
    <name type="scientific">Myoviridae sp. ct3wi9</name>
    <dbReference type="NCBI Taxonomy" id="2826610"/>
    <lineage>
        <taxon>Viruses</taxon>
        <taxon>Duplodnaviria</taxon>
        <taxon>Heunggongvirae</taxon>
        <taxon>Uroviricota</taxon>
        <taxon>Caudoviricetes</taxon>
    </lineage>
</organism>
<accession>A0A8S5MWX8</accession>
<dbReference type="EMBL" id="BK015006">
    <property type="protein sequence ID" value="DAD86700.1"/>
    <property type="molecule type" value="Genomic_DNA"/>
</dbReference>
<sequence length="189" mass="22340">MTKYAMLDDGNIVTHIGTKQDKDNTEKTVKWIQLSAAEEHVVQVGYQWRPDKGIFERVRLPLDEERERILEKNIKIYSDKMGLILSGYDYYEIMTFPYQTQDLINYRAVERGEATSDLWFLPALCQARGLPVSIVVDRLEEHVRQFAKVSGYITGMKQKFEERINYAPTYEMLDELERHLEIWRQQSLL</sequence>
<reference evidence="1" key="1">
    <citation type="journal article" date="2021" name="Proc. Natl. Acad. Sci. U.S.A.">
        <title>A Catalog of Tens of Thousands of Viruses from Human Metagenomes Reveals Hidden Associations with Chronic Diseases.</title>
        <authorList>
            <person name="Tisza M.J."/>
            <person name="Buck C.B."/>
        </authorList>
    </citation>
    <scope>NUCLEOTIDE SEQUENCE</scope>
    <source>
        <strain evidence="1">Ct3wi9</strain>
    </source>
</reference>
<proteinExistence type="predicted"/>
<name>A0A8S5MWX8_9CAUD</name>
<protein>
    <submittedName>
        <fullName evidence="1">Uncharacterized protein</fullName>
    </submittedName>
</protein>
<evidence type="ECO:0000313" key="1">
    <source>
        <dbReference type="EMBL" id="DAD86700.1"/>
    </source>
</evidence>